<dbReference type="PANTHER" id="PTHR42852">
    <property type="entry name" value="THIOL:DISULFIDE INTERCHANGE PROTEIN DSBE"/>
    <property type="match status" value="1"/>
</dbReference>
<dbReference type="OrthoDB" id="9811352at2"/>
<dbReference type="Gene3D" id="3.40.30.10">
    <property type="entry name" value="Glutaredoxin"/>
    <property type="match status" value="1"/>
</dbReference>
<feature type="transmembrane region" description="Helical" evidence="6">
    <location>
        <begin position="153"/>
        <end position="174"/>
    </location>
</feature>
<dbReference type="RefSeq" id="WP_007569818.1">
    <property type="nucleotide sequence ID" value="NZ_AGUD01000005.1"/>
</dbReference>
<dbReference type="InterPro" id="IPR013766">
    <property type="entry name" value="Thioredoxin_domain"/>
</dbReference>
<protein>
    <recommendedName>
        <fullName evidence="7">Thioredoxin domain-containing protein</fullName>
    </recommendedName>
</protein>
<dbReference type="CDD" id="cd03012">
    <property type="entry name" value="TlpA_like_DipZ_like"/>
    <property type="match status" value="1"/>
</dbReference>
<evidence type="ECO:0000256" key="5">
    <source>
        <dbReference type="ARBA" id="ARBA00023136"/>
    </source>
</evidence>
<dbReference type="InterPro" id="IPR036249">
    <property type="entry name" value="Thioredoxin-like_sf"/>
</dbReference>
<feature type="domain" description="Thioredoxin" evidence="7">
    <location>
        <begin position="261"/>
        <end position="415"/>
    </location>
</feature>
<dbReference type="InterPro" id="IPR003834">
    <property type="entry name" value="Cyt_c_assmbl_TM_dom"/>
</dbReference>
<evidence type="ECO:0000256" key="3">
    <source>
        <dbReference type="ARBA" id="ARBA00022692"/>
    </source>
</evidence>
<dbReference type="Pfam" id="PF02683">
    <property type="entry name" value="DsbD_TM"/>
    <property type="match status" value="1"/>
</dbReference>
<proteinExistence type="predicted"/>
<keyword evidence="2" id="KW-1003">Cell membrane</keyword>
<dbReference type="GO" id="GO:0017004">
    <property type="term" value="P:cytochrome complex assembly"/>
    <property type="evidence" value="ECO:0007669"/>
    <property type="project" value="InterPro"/>
</dbReference>
<evidence type="ECO:0000313" key="8">
    <source>
        <dbReference type="EMBL" id="EHN12944.1"/>
    </source>
</evidence>
<keyword evidence="3 6" id="KW-0812">Transmembrane</keyword>
<evidence type="ECO:0000313" key="9">
    <source>
        <dbReference type="Proteomes" id="UP000005143"/>
    </source>
</evidence>
<evidence type="ECO:0000256" key="4">
    <source>
        <dbReference type="ARBA" id="ARBA00022989"/>
    </source>
</evidence>
<dbReference type="InterPro" id="IPR013740">
    <property type="entry name" value="Redoxin"/>
</dbReference>
<dbReference type="InterPro" id="IPR041017">
    <property type="entry name" value="Thioredoxin_10"/>
</dbReference>
<sequence length="577" mass="61478">MLLVLFGFLAGAATAVSPCVLPVLPIVLAGGATGGRRRPLGIVVGLTVAFTFATVSLVYVISALGLPDELLRTLAIVVLIGFGVTLAVPALAARLEGWISRLTGGARRREADGFWSGTLLGAGLGIVYAPCAGPILAAVITTSASQPFSAGRLVVALAYGAGTGVVLYALMLGGRRLTRRLSRRSGQFQIAMGLVMVALGVAMVADLDQRFQTAIASDLPSFLVNPTERLERASAVRDDLRDLRRPGAGSGPRTPIGPQRVLAGERLPDLGRAPDFVGNQRWFNTAGGRPLTLAGLRGRVVLVDFWTYTCINCLRTLPGLEQLDARYRRAGLTIVGVHSPEFPFERSAGNVRAAIARTRIRYPVAQDNDLATWDAWGNQYWPASYLIDARGHVRWTHAGEGAEEAKERAVRELLAEAGRARPRPVSRFHVTTAASGVTTPETYLGSARIRSVERLTTAGVHDYGGLPDDLPADSMALGGRWRLSDERAEALSGARIGLRFRARRVYLVLSSSRPGARVQVLLDGRPLRAGAGADVRGGAVAVGPQRLYDLVDLPAVGEHRLELRVPPGVAGYAFTFG</sequence>
<dbReference type="Proteomes" id="UP000005143">
    <property type="component" value="Unassembled WGS sequence"/>
</dbReference>
<accession>H0E049</accession>
<dbReference type="Pfam" id="PF17991">
    <property type="entry name" value="Thioredoxin_10"/>
    <property type="match status" value="1"/>
</dbReference>
<feature type="transmembrane region" description="Helical" evidence="6">
    <location>
        <begin position="6"/>
        <end position="28"/>
    </location>
</feature>
<dbReference type="AlphaFoldDB" id="H0E049"/>
<reference evidence="8 9" key="1">
    <citation type="journal article" date="2013" name="Biodegradation">
        <title>Quantitative proteomic analysis of ibuprofen-degrading Patulibacter sp. strain I11.</title>
        <authorList>
            <person name="Almeida B."/>
            <person name="Kjeldal H."/>
            <person name="Lolas I."/>
            <person name="Knudsen A.D."/>
            <person name="Carvalho G."/>
            <person name="Nielsen K.L."/>
            <person name="Barreto Crespo M.T."/>
            <person name="Stensballe A."/>
            <person name="Nielsen J.L."/>
        </authorList>
    </citation>
    <scope>NUCLEOTIDE SEQUENCE [LARGE SCALE GENOMIC DNA]</scope>
    <source>
        <strain evidence="8 9">I11</strain>
    </source>
</reference>
<organism evidence="8 9">
    <name type="scientific">Patulibacter medicamentivorans</name>
    <dbReference type="NCBI Taxonomy" id="1097667"/>
    <lineage>
        <taxon>Bacteria</taxon>
        <taxon>Bacillati</taxon>
        <taxon>Actinomycetota</taxon>
        <taxon>Thermoleophilia</taxon>
        <taxon>Solirubrobacterales</taxon>
        <taxon>Patulibacteraceae</taxon>
        <taxon>Patulibacter</taxon>
    </lineage>
</organism>
<comment type="caution">
    <text evidence="8">The sequence shown here is derived from an EMBL/GenBank/DDBJ whole genome shotgun (WGS) entry which is preliminary data.</text>
</comment>
<dbReference type="EMBL" id="AGUD01000005">
    <property type="protein sequence ID" value="EHN12944.1"/>
    <property type="molecule type" value="Genomic_DNA"/>
</dbReference>
<dbReference type="PROSITE" id="PS51352">
    <property type="entry name" value="THIOREDOXIN_2"/>
    <property type="match status" value="1"/>
</dbReference>
<feature type="transmembrane region" description="Helical" evidence="6">
    <location>
        <begin position="114"/>
        <end position="141"/>
    </location>
</feature>
<dbReference type="PANTHER" id="PTHR42852:SF13">
    <property type="entry name" value="PROTEIN DIPZ"/>
    <property type="match status" value="1"/>
</dbReference>
<dbReference type="GO" id="GO:0005886">
    <property type="term" value="C:plasma membrane"/>
    <property type="evidence" value="ECO:0007669"/>
    <property type="project" value="UniProtKB-SubCell"/>
</dbReference>
<name>H0E049_9ACTN</name>
<dbReference type="SUPFAM" id="SSF52833">
    <property type="entry name" value="Thioredoxin-like"/>
    <property type="match status" value="1"/>
</dbReference>
<keyword evidence="9" id="KW-1185">Reference proteome</keyword>
<feature type="transmembrane region" description="Helical" evidence="6">
    <location>
        <begin position="73"/>
        <end position="93"/>
    </location>
</feature>
<keyword evidence="5 6" id="KW-0472">Membrane</keyword>
<evidence type="ECO:0000259" key="7">
    <source>
        <dbReference type="PROSITE" id="PS51352"/>
    </source>
</evidence>
<dbReference type="Gene3D" id="2.60.120.260">
    <property type="entry name" value="Galactose-binding domain-like"/>
    <property type="match status" value="1"/>
</dbReference>
<feature type="transmembrane region" description="Helical" evidence="6">
    <location>
        <begin position="186"/>
        <end position="205"/>
    </location>
</feature>
<gene>
    <name evidence="8" type="ORF">PAI11_01550</name>
</gene>
<evidence type="ECO:0000256" key="1">
    <source>
        <dbReference type="ARBA" id="ARBA00004651"/>
    </source>
</evidence>
<dbReference type="GO" id="GO:0016491">
    <property type="term" value="F:oxidoreductase activity"/>
    <property type="evidence" value="ECO:0007669"/>
    <property type="project" value="InterPro"/>
</dbReference>
<dbReference type="PATRIC" id="fig|1097667.3.peg.154"/>
<keyword evidence="4 6" id="KW-1133">Transmembrane helix</keyword>
<comment type="subcellular location">
    <subcellularLocation>
        <location evidence="1">Cell membrane</location>
        <topology evidence="1">Multi-pass membrane protein</topology>
    </subcellularLocation>
</comment>
<dbReference type="InterPro" id="IPR050553">
    <property type="entry name" value="Thioredoxin_ResA/DsbE_sf"/>
</dbReference>
<feature type="transmembrane region" description="Helical" evidence="6">
    <location>
        <begin position="40"/>
        <end position="61"/>
    </location>
</feature>
<evidence type="ECO:0000256" key="2">
    <source>
        <dbReference type="ARBA" id="ARBA00022475"/>
    </source>
</evidence>
<evidence type="ECO:0000256" key="6">
    <source>
        <dbReference type="SAM" id="Phobius"/>
    </source>
</evidence>
<dbReference type="Pfam" id="PF08534">
    <property type="entry name" value="Redoxin"/>
    <property type="match status" value="1"/>
</dbReference>